<evidence type="ECO:0000313" key="4">
    <source>
        <dbReference type="Proteomes" id="UP000249354"/>
    </source>
</evidence>
<organism evidence="3 4">
    <name type="scientific">Leptolyngbya foveolarum</name>
    <dbReference type="NCBI Taxonomy" id="47253"/>
    <lineage>
        <taxon>Bacteria</taxon>
        <taxon>Bacillati</taxon>
        <taxon>Cyanobacteriota</taxon>
        <taxon>Cyanophyceae</taxon>
        <taxon>Leptolyngbyales</taxon>
        <taxon>Leptolyngbyaceae</taxon>
        <taxon>Leptolyngbya group</taxon>
        <taxon>Leptolyngbya</taxon>
    </lineage>
</organism>
<evidence type="ECO:0000256" key="1">
    <source>
        <dbReference type="ARBA" id="ARBA00023118"/>
    </source>
</evidence>
<proteinExistence type="predicted"/>
<dbReference type="InterPro" id="IPR005537">
    <property type="entry name" value="RAMP_III_fam"/>
</dbReference>
<accession>A0A2W4TPJ1</accession>
<keyword evidence="1" id="KW-0051">Antiviral defense</keyword>
<comment type="caution">
    <text evidence="3">The sequence shown here is derived from an EMBL/GenBank/DDBJ whole genome shotgun (WGS) entry which is preliminary data.</text>
</comment>
<sequence>MYTAPLLVNLLAQQSASRTPGLFKQGTFTLKWRAKVGSFPAPDAETLISAGEPNGEWKWSTRDFANVGERPDTLPLRCFIPASSIRGIVRAWAKQRPAIRERLAALLGEQTEGNITRGKIDFLDAWPTIPTAPTLDVVTPQEEFQVFHTGKPAPHALYTFGDGLEPVEVVVAIRGKAGQSTPEEVSEVWQWVQQAMRSHGVGSRTAAGYGEISAPDSFVPAPEVRMRLPDQRIQRFSFELLSQGSSGADNKTPELRPTHWRGWLRGWLLRFLLGVMTPADAKGPLRNKLML</sequence>
<gene>
    <name evidence="3" type="ORF">DCF25_20385</name>
</gene>
<reference evidence="3 4" key="2">
    <citation type="submission" date="2018-06" db="EMBL/GenBank/DDBJ databases">
        <title>Metagenomic assembly of (sub)arctic Cyanobacteria and their associated microbiome from non-axenic cultures.</title>
        <authorList>
            <person name="Baurain D."/>
        </authorList>
    </citation>
    <scope>NUCLEOTIDE SEQUENCE [LARGE SCALE GENOMIC DNA]</scope>
    <source>
        <strain evidence="3">ULC129bin1</strain>
    </source>
</reference>
<dbReference type="AlphaFoldDB" id="A0A2W4TPJ1"/>
<evidence type="ECO:0000259" key="2">
    <source>
        <dbReference type="Pfam" id="PF03787"/>
    </source>
</evidence>
<name>A0A2W4TPJ1_9CYAN</name>
<feature type="domain" description="CRISPR type III-associated protein" evidence="2">
    <location>
        <begin position="70"/>
        <end position="212"/>
    </location>
</feature>
<dbReference type="EMBL" id="QBMC01000211">
    <property type="protein sequence ID" value="PZO10693.1"/>
    <property type="molecule type" value="Genomic_DNA"/>
</dbReference>
<evidence type="ECO:0000313" key="3">
    <source>
        <dbReference type="EMBL" id="PZO10693.1"/>
    </source>
</evidence>
<reference evidence="4" key="1">
    <citation type="submission" date="2018-04" db="EMBL/GenBank/DDBJ databases">
        <authorList>
            <person name="Cornet L."/>
        </authorList>
    </citation>
    <scope>NUCLEOTIDE SEQUENCE [LARGE SCALE GENOMIC DNA]</scope>
</reference>
<protein>
    <recommendedName>
        <fullName evidence="2">CRISPR type III-associated protein domain-containing protein</fullName>
    </recommendedName>
</protein>
<dbReference type="Pfam" id="PF03787">
    <property type="entry name" value="RAMPs"/>
    <property type="match status" value="1"/>
</dbReference>
<dbReference type="Proteomes" id="UP000249354">
    <property type="component" value="Unassembled WGS sequence"/>
</dbReference>
<dbReference type="GO" id="GO:0051607">
    <property type="term" value="P:defense response to virus"/>
    <property type="evidence" value="ECO:0007669"/>
    <property type="project" value="UniProtKB-KW"/>
</dbReference>